<evidence type="ECO:0000256" key="9">
    <source>
        <dbReference type="ARBA" id="ARBA00023136"/>
    </source>
</evidence>
<dbReference type="GO" id="GO:0005524">
    <property type="term" value="F:ATP binding"/>
    <property type="evidence" value="ECO:0007669"/>
    <property type="project" value="UniProtKB-KW"/>
</dbReference>
<dbReference type="InterPro" id="IPR042485">
    <property type="entry name" value="T7SS_EccB_R3"/>
</dbReference>
<evidence type="ECO:0000313" key="12">
    <source>
        <dbReference type="Proteomes" id="UP000583800"/>
    </source>
</evidence>
<dbReference type="Gene3D" id="2.40.50.910">
    <property type="entry name" value="Type VII secretion system EccB, repeat 3 domain"/>
    <property type="match status" value="1"/>
</dbReference>
<dbReference type="EMBL" id="JACHJB010000003">
    <property type="protein sequence ID" value="MBB6350673.1"/>
    <property type="molecule type" value="Genomic_DNA"/>
</dbReference>
<keyword evidence="6" id="KW-0378">Hydrolase</keyword>
<dbReference type="GO" id="GO:0016787">
    <property type="term" value="F:hydrolase activity"/>
    <property type="evidence" value="ECO:0007669"/>
    <property type="project" value="UniProtKB-KW"/>
</dbReference>
<gene>
    <name evidence="11" type="ORF">FHU36_007245</name>
</gene>
<evidence type="ECO:0000256" key="8">
    <source>
        <dbReference type="ARBA" id="ARBA00022989"/>
    </source>
</evidence>
<comment type="caution">
    <text evidence="11">The sequence shown here is derived from an EMBL/GenBank/DDBJ whole genome shotgun (WGS) entry which is preliminary data.</text>
</comment>
<evidence type="ECO:0000256" key="2">
    <source>
        <dbReference type="ARBA" id="ARBA00008149"/>
    </source>
</evidence>
<keyword evidence="7" id="KW-0067">ATP-binding</keyword>
<evidence type="ECO:0000256" key="1">
    <source>
        <dbReference type="ARBA" id="ARBA00004162"/>
    </source>
</evidence>
<evidence type="ECO:0000256" key="6">
    <source>
        <dbReference type="ARBA" id="ARBA00022801"/>
    </source>
</evidence>
<dbReference type="AlphaFoldDB" id="A0A7X0F097"/>
<keyword evidence="9 10" id="KW-0472">Membrane</keyword>
<dbReference type="PANTHER" id="PTHR40765:SF2">
    <property type="entry name" value="ESX-2 SECRETION SYSTEM ATPASE ECCB2"/>
    <property type="match status" value="1"/>
</dbReference>
<sequence>MQTRKDLYQAHRLMMQRLGMALLQAEPDVPESPMRRHTVAMFCGLLIAVLVTAGFGIWGMLKPGNATKLTDPGQLLVEEESGAKYVYSQEEKKLLPVANYVSARLLLDTPDVKVRNVSAASLAEFDRGPFVGIPGVPDSLPAKNKLVKGPWSVCVGQTADTAGVTKTYVTLVGGMNVGGTPVGNGAIVVRDEQQQGWVIWGDQKMKVGPEGVNALGATVLRKVPAAWINAIPNGPDFSFPSISNRGKAVRGPDNRARRIGQIFLTPGMAGTADRWYVLRQDGLLPITVTQATLLRNDPASKKAYGSRPVEPITIDPATANAALSKASMIGGGLPTTMPKVITPAANAPLCAVYSDTHNGSTKAKITSGATISIPVPQASGSQEHFDQIVMPHGGAAVAGLLPGDGQIRAINTFYLVTEQNRRFPLQSGTQVETLGYDAASVAPLPAQLLHMIPEGPRLDPAAARTPVKVTQ</sequence>
<evidence type="ECO:0000256" key="7">
    <source>
        <dbReference type="ARBA" id="ARBA00022840"/>
    </source>
</evidence>
<feature type="transmembrane region" description="Helical" evidence="10">
    <location>
        <begin position="39"/>
        <end position="61"/>
    </location>
</feature>
<accession>A0A7X0F097</accession>
<dbReference type="InterPro" id="IPR044857">
    <property type="entry name" value="T7SS_EccB_R1"/>
</dbReference>
<dbReference type="RefSeq" id="WP_185088428.1">
    <property type="nucleotide sequence ID" value="NZ_JACHJB010000003.1"/>
</dbReference>
<keyword evidence="5" id="KW-0547">Nucleotide-binding</keyword>
<keyword evidence="3" id="KW-1003">Cell membrane</keyword>
<dbReference type="Pfam" id="PF05108">
    <property type="entry name" value="T7SS_ESX1_EccB"/>
    <property type="match status" value="1"/>
</dbReference>
<dbReference type="Proteomes" id="UP000583800">
    <property type="component" value="Unassembled WGS sequence"/>
</dbReference>
<protein>
    <submittedName>
        <fullName evidence="11">Type VII secretion protein EccB</fullName>
    </submittedName>
</protein>
<evidence type="ECO:0000256" key="3">
    <source>
        <dbReference type="ARBA" id="ARBA00022475"/>
    </source>
</evidence>
<proteinExistence type="inferred from homology"/>
<comment type="subcellular location">
    <subcellularLocation>
        <location evidence="1">Cell membrane</location>
        <topology evidence="1">Single-pass membrane protein</topology>
    </subcellularLocation>
</comment>
<comment type="similarity">
    <text evidence="2">Belongs to the EccB family.</text>
</comment>
<organism evidence="11 12">
    <name type="scientific">Nonomuraea muscovyensis</name>
    <dbReference type="NCBI Taxonomy" id="1124761"/>
    <lineage>
        <taxon>Bacteria</taxon>
        <taxon>Bacillati</taxon>
        <taxon>Actinomycetota</taxon>
        <taxon>Actinomycetes</taxon>
        <taxon>Streptosporangiales</taxon>
        <taxon>Streptosporangiaceae</taxon>
        <taxon>Nonomuraea</taxon>
    </lineage>
</organism>
<dbReference type="GO" id="GO:0005886">
    <property type="term" value="C:plasma membrane"/>
    <property type="evidence" value="ECO:0007669"/>
    <property type="project" value="UniProtKB-SubCell"/>
</dbReference>
<keyword evidence="4 10" id="KW-0812">Transmembrane</keyword>
<dbReference type="Gene3D" id="3.30.2390.20">
    <property type="entry name" value="Type VII secretion system EccB, repeat 1 domain"/>
    <property type="match status" value="1"/>
</dbReference>
<name>A0A7X0F097_9ACTN</name>
<dbReference type="NCBIfam" id="TIGR03919">
    <property type="entry name" value="T7SS_EccB"/>
    <property type="match status" value="1"/>
</dbReference>
<evidence type="ECO:0000256" key="4">
    <source>
        <dbReference type="ARBA" id="ARBA00022692"/>
    </source>
</evidence>
<keyword evidence="12" id="KW-1185">Reference proteome</keyword>
<keyword evidence="8 10" id="KW-1133">Transmembrane helix</keyword>
<dbReference type="GO" id="GO:0005576">
    <property type="term" value="C:extracellular region"/>
    <property type="evidence" value="ECO:0007669"/>
    <property type="project" value="TreeGrafter"/>
</dbReference>
<dbReference type="PANTHER" id="PTHR40765">
    <property type="entry name" value="ESX-2 SECRETION SYSTEM ATPASE ECCB2"/>
    <property type="match status" value="1"/>
</dbReference>
<reference evidence="11 12" key="1">
    <citation type="submission" date="2020-08" db="EMBL/GenBank/DDBJ databases">
        <title>Sequencing the genomes of 1000 actinobacteria strains.</title>
        <authorList>
            <person name="Klenk H.-P."/>
        </authorList>
    </citation>
    <scope>NUCLEOTIDE SEQUENCE [LARGE SCALE GENOMIC DNA]</scope>
    <source>
        <strain evidence="11 12">DSM 45913</strain>
    </source>
</reference>
<dbReference type="InterPro" id="IPR007795">
    <property type="entry name" value="T7SS_EccB"/>
</dbReference>
<evidence type="ECO:0000256" key="5">
    <source>
        <dbReference type="ARBA" id="ARBA00022741"/>
    </source>
</evidence>
<evidence type="ECO:0000256" key="10">
    <source>
        <dbReference type="SAM" id="Phobius"/>
    </source>
</evidence>
<evidence type="ECO:0000313" key="11">
    <source>
        <dbReference type="EMBL" id="MBB6350673.1"/>
    </source>
</evidence>